<dbReference type="GO" id="GO:0005125">
    <property type="term" value="F:cytokine activity"/>
    <property type="evidence" value="ECO:0007669"/>
    <property type="project" value="TreeGrafter"/>
</dbReference>
<name>A0AAV2K7N4_KNICA</name>
<dbReference type="Pfam" id="PF07400">
    <property type="entry name" value="IL11"/>
    <property type="match status" value="1"/>
</dbReference>
<dbReference type="SUPFAM" id="SSF47266">
    <property type="entry name" value="4-helical cytokines"/>
    <property type="match status" value="1"/>
</dbReference>
<feature type="chain" id="PRO_5043528082" description="Interleukin-11" evidence="1">
    <location>
        <begin position="26"/>
        <end position="201"/>
    </location>
</feature>
<dbReference type="Proteomes" id="UP001497482">
    <property type="component" value="Chromosome 16"/>
</dbReference>
<dbReference type="GO" id="GO:0043410">
    <property type="term" value="P:positive regulation of MAPK cascade"/>
    <property type="evidence" value="ECO:0007669"/>
    <property type="project" value="TreeGrafter"/>
</dbReference>
<dbReference type="GO" id="GO:0008284">
    <property type="term" value="P:positive regulation of cell population proliferation"/>
    <property type="evidence" value="ECO:0007669"/>
    <property type="project" value="TreeGrafter"/>
</dbReference>
<dbReference type="PANTHER" id="PTHR16922">
    <property type="entry name" value="INTERLEUKIN 11"/>
    <property type="match status" value="1"/>
</dbReference>
<evidence type="ECO:0000313" key="2">
    <source>
        <dbReference type="EMBL" id="CAL1583632.1"/>
    </source>
</evidence>
<dbReference type="GO" id="GO:0008083">
    <property type="term" value="F:growth factor activity"/>
    <property type="evidence" value="ECO:0007669"/>
    <property type="project" value="TreeGrafter"/>
</dbReference>
<feature type="signal peptide" evidence="1">
    <location>
        <begin position="1"/>
        <end position="25"/>
    </location>
</feature>
<dbReference type="Gene3D" id="1.20.1250.10">
    <property type="match status" value="1"/>
</dbReference>
<dbReference type="InterPro" id="IPR020438">
    <property type="entry name" value="IL-11"/>
</dbReference>
<reference evidence="2 3" key="1">
    <citation type="submission" date="2024-04" db="EMBL/GenBank/DDBJ databases">
        <authorList>
            <person name="Waldvogel A.-M."/>
            <person name="Schoenle A."/>
        </authorList>
    </citation>
    <scope>NUCLEOTIDE SEQUENCE [LARGE SCALE GENOMIC DNA]</scope>
</reference>
<evidence type="ECO:0008006" key="4">
    <source>
        <dbReference type="Google" id="ProtNLM"/>
    </source>
</evidence>
<dbReference type="GO" id="GO:0005737">
    <property type="term" value="C:cytoplasm"/>
    <property type="evidence" value="ECO:0007669"/>
    <property type="project" value="TreeGrafter"/>
</dbReference>
<evidence type="ECO:0000313" key="3">
    <source>
        <dbReference type="Proteomes" id="UP001497482"/>
    </source>
</evidence>
<keyword evidence="3" id="KW-1185">Reference proteome</keyword>
<accession>A0AAV2K7N4</accession>
<proteinExistence type="predicted"/>
<organism evidence="2 3">
    <name type="scientific">Knipowitschia caucasica</name>
    <name type="common">Caucasian dwarf goby</name>
    <name type="synonym">Pomatoschistus caucasicus</name>
    <dbReference type="NCBI Taxonomy" id="637954"/>
    <lineage>
        <taxon>Eukaryota</taxon>
        <taxon>Metazoa</taxon>
        <taxon>Chordata</taxon>
        <taxon>Craniata</taxon>
        <taxon>Vertebrata</taxon>
        <taxon>Euteleostomi</taxon>
        <taxon>Actinopterygii</taxon>
        <taxon>Neopterygii</taxon>
        <taxon>Teleostei</taxon>
        <taxon>Neoteleostei</taxon>
        <taxon>Acanthomorphata</taxon>
        <taxon>Gobiaria</taxon>
        <taxon>Gobiiformes</taxon>
        <taxon>Gobioidei</taxon>
        <taxon>Gobiidae</taxon>
        <taxon>Gobiinae</taxon>
        <taxon>Knipowitschia</taxon>
    </lineage>
</organism>
<sequence length="201" mass="22544">MRIFPDLTSCLVLLLLLDLIGLSSSRPAHTPSLCSLIGSMVPHFDRLINLSKKLQELSDEDLSLIAAAEHRLDSLLEIPHTAAAFTQPLKVNEPISQLYNLSESYKLHMDWLKTARENMSLSSQPAEGASHHLLKLTHLLNSSLHQLQEEVPQAAPPSLPPVSTAFDALRFSVEVSEKLRVFVLFAKRWIRVLQKLSCPRR</sequence>
<evidence type="ECO:0000256" key="1">
    <source>
        <dbReference type="SAM" id="SignalP"/>
    </source>
</evidence>
<dbReference type="AlphaFoldDB" id="A0AAV2K7N4"/>
<keyword evidence="1" id="KW-0732">Signal</keyword>
<gene>
    <name evidence="2" type="ORF">KC01_LOCUS14083</name>
</gene>
<dbReference type="EMBL" id="OZ035838">
    <property type="protein sequence ID" value="CAL1583632.1"/>
    <property type="molecule type" value="Genomic_DNA"/>
</dbReference>
<dbReference type="InterPro" id="IPR009079">
    <property type="entry name" value="4_helix_cytokine-like_core"/>
</dbReference>
<dbReference type="PANTHER" id="PTHR16922:SF0">
    <property type="entry name" value="INTERLEUKIN-11"/>
    <property type="match status" value="1"/>
</dbReference>
<protein>
    <recommendedName>
        <fullName evidence="4">Interleukin-11</fullName>
    </recommendedName>
</protein>